<dbReference type="PANTHER" id="PTHR43280:SF28">
    <property type="entry name" value="HTH-TYPE TRANSCRIPTIONAL ACTIVATOR RHAS"/>
    <property type="match status" value="1"/>
</dbReference>
<dbReference type="SUPFAM" id="SSF46689">
    <property type="entry name" value="Homeodomain-like"/>
    <property type="match status" value="2"/>
</dbReference>
<dbReference type="PRINTS" id="PR00032">
    <property type="entry name" value="HTHARAC"/>
</dbReference>
<dbReference type="GO" id="GO:0043565">
    <property type="term" value="F:sequence-specific DNA binding"/>
    <property type="evidence" value="ECO:0007669"/>
    <property type="project" value="InterPro"/>
</dbReference>
<dbReference type="Pfam" id="PF02311">
    <property type="entry name" value="AraC_binding"/>
    <property type="match status" value="1"/>
</dbReference>
<comment type="caution">
    <text evidence="5">The sequence shown here is derived from an EMBL/GenBank/DDBJ whole genome shotgun (WGS) entry which is preliminary data.</text>
</comment>
<dbReference type="InterPro" id="IPR014710">
    <property type="entry name" value="RmlC-like_jellyroll"/>
</dbReference>
<dbReference type="GO" id="GO:0003700">
    <property type="term" value="F:DNA-binding transcription factor activity"/>
    <property type="evidence" value="ECO:0007669"/>
    <property type="project" value="InterPro"/>
</dbReference>
<dbReference type="EMBL" id="JXKM01000004">
    <property type="protein sequence ID" value="OJG36095.1"/>
    <property type="molecule type" value="Genomic_DNA"/>
</dbReference>
<dbReference type="SMART" id="SM00342">
    <property type="entry name" value="HTH_ARAC"/>
    <property type="match status" value="1"/>
</dbReference>
<sequence length="302" mass="35150">MFAKQSALDTNLKELMAFSDSSFPFEFCYDDFNDKVGQSLNYHWHETIELNVMLDGEIDYRLNDQRFALTAGDCMVVYSNTLHGAVLSEKNPEARMLTMVFSADLLTGGVAGAVQQKYFQSLSDTGFLGTKLVKDTTIAEKLRPLLLALAKEEREKIGYELRIVAQLSLIWDQLFHYLLEQDQTLTKRAIKYEEEIKAIMIYIQKNYMNRLTIQRLCEATGISRSECFRIFARFTQKKPMEYINDYRMSLAVAMMLNTQQTVDRIALDCGFQSPSYFGKLFKERYNQTPKQFRTQQKRFENE</sequence>
<proteinExistence type="predicted"/>
<dbReference type="PROSITE" id="PS01124">
    <property type="entry name" value="HTH_ARAC_FAMILY_2"/>
    <property type="match status" value="1"/>
</dbReference>
<dbReference type="InterPro" id="IPR018060">
    <property type="entry name" value="HTH_AraC"/>
</dbReference>
<dbReference type="PANTHER" id="PTHR43280">
    <property type="entry name" value="ARAC-FAMILY TRANSCRIPTIONAL REGULATOR"/>
    <property type="match status" value="1"/>
</dbReference>
<evidence type="ECO:0000313" key="5">
    <source>
        <dbReference type="EMBL" id="OJG36095.1"/>
    </source>
</evidence>
<keyword evidence="1" id="KW-0805">Transcription regulation</keyword>
<feature type="domain" description="HTH araC/xylS-type" evidence="4">
    <location>
        <begin position="197"/>
        <end position="295"/>
    </location>
</feature>
<dbReference type="Proteomes" id="UP000183700">
    <property type="component" value="Unassembled WGS sequence"/>
</dbReference>
<evidence type="ECO:0000256" key="2">
    <source>
        <dbReference type="ARBA" id="ARBA00023125"/>
    </source>
</evidence>
<dbReference type="InterPro" id="IPR003313">
    <property type="entry name" value="AraC-bd"/>
</dbReference>
<organism evidence="5 6">
    <name type="scientific">Enterococcus devriesei</name>
    <dbReference type="NCBI Taxonomy" id="319970"/>
    <lineage>
        <taxon>Bacteria</taxon>
        <taxon>Bacillati</taxon>
        <taxon>Bacillota</taxon>
        <taxon>Bacilli</taxon>
        <taxon>Lactobacillales</taxon>
        <taxon>Enterococcaceae</taxon>
        <taxon>Enterococcus</taxon>
    </lineage>
</organism>
<name>A0A1L8SVQ4_9ENTE</name>
<keyword evidence="3" id="KW-0804">Transcription</keyword>
<dbReference type="STRING" id="319970.RV00_GL002239"/>
<reference evidence="5 6" key="1">
    <citation type="submission" date="2014-12" db="EMBL/GenBank/DDBJ databases">
        <title>Draft genome sequences of 29 type strains of Enterococci.</title>
        <authorList>
            <person name="Zhong Z."/>
            <person name="Sun Z."/>
            <person name="Liu W."/>
            <person name="Zhang W."/>
            <person name="Zhang H."/>
        </authorList>
    </citation>
    <scope>NUCLEOTIDE SEQUENCE [LARGE SCALE GENOMIC DNA]</scope>
    <source>
        <strain evidence="5 6">DSM 22802</strain>
    </source>
</reference>
<dbReference type="OrthoDB" id="9778008at2"/>
<evidence type="ECO:0000259" key="4">
    <source>
        <dbReference type="PROSITE" id="PS01124"/>
    </source>
</evidence>
<keyword evidence="6" id="KW-1185">Reference proteome</keyword>
<keyword evidence="2" id="KW-0238">DNA-binding</keyword>
<gene>
    <name evidence="5" type="ORF">RV00_GL002239</name>
</gene>
<dbReference type="PROSITE" id="PS00041">
    <property type="entry name" value="HTH_ARAC_FAMILY_1"/>
    <property type="match status" value="1"/>
</dbReference>
<dbReference type="AlphaFoldDB" id="A0A1L8SVQ4"/>
<dbReference type="RefSeq" id="WP_071862048.1">
    <property type="nucleotide sequence ID" value="NZ_JBHLVS010000013.1"/>
</dbReference>
<dbReference type="Gene3D" id="1.10.10.60">
    <property type="entry name" value="Homeodomain-like"/>
    <property type="match status" value="2"/>
</dbReference>
<protein>
    <recommendedName>
        <fullName evidence="4">HTH araC/xylS-type domain-containing protein</fullName>
    </recommendedName>
</protein>
<dbReference type="InterPro" id="IPR018062">
    <property type="entry name" value="HTH_AraC-typ_CS"/>
</dbReference>
<evidence type="ECO:0000256" key="3">
    <source>
        <dbReference type="ARBA" id="ARBA00023163"/>
    </source>
</evidence>
<dbReference type="InterPro" id="IPR020449">
    <property type="entry name" value="Tscrpt_reg_AraC-type_HTH"/>
</dbReference>
<dbReference type="Gene3D" id="2.60.120.10">
    <property type="entry name" value="Jelly Rolls"/>
    <property type="match status" value="1"/>
</dbReference>
<evidence type="ECO:0000313" key="6">
    <source>
        <dbReference type="Proteomes" id="UP000183700"/>
    </source>
</evidence>
<dbReference type="SUPFAM" id="SSF51182">
    <property type="entry name" value="RmlC-like cupins"/>
    <property type="match status" value="1"/>
</dbReference>
<evidence type="ECO:0000256" key="1">
    <source>
        <dbReference type="ARBA" id="ARBA00023015"/>
    </source>
</evidence>
<dbReference type="InterPro" id="IPR011051">
    <property type="entry name" value="RmlC_Cupin_sf"/>
</dbReference>
<accession>A0A1L8SVQ4</accession>
<dbReference type="Pfam" id="PF12833">
    <property type="entry name" value="HTH_18"/>
    <property type="match status" value="1"/>
</dbReference>
<dbReference type="InterPro" id="IPR009057">
    <property type="entry name" value="Homeodomain-like_sf"/>
</dbReference>